<dbReference type="HOGENOM" id="CLU_1277692_0_0_1"/>
<reference evidence="3" key="1">
    <citation type="journal article" date="2014" name="Proc. Natl. Acad. Sci. U.S.A.">
        <title>Extensive sampling of basidiomycete genomes demonstrates inadequacy of the white-rot/brown-rot paradigm for wood decay fungi.</title>
        <authorList>
            <person name="Riley R."/>
            <person name="Salamov A.A."/>
            <person name="Brown D.W."/>
            <person name="Nagy L.G."/>
            <person name="Floudas D."/>
            <person name="Held B.W."/>
            <person name="Levasseur A."/>
            <person name="Lombard V."/>
            <person name="Morin E."/>
            <person name="Otillar R."/>
            <person name="Lindquist E.A."/>
            <person name="Sun H."/>
            <person name="LaButti K.M."/>
            <person name="Schmutz J."/>
            <person name="Jabbour D."/>
            <person name="Luo H."/>
            <person name="Baker S.E."/>
            <person name="Pisabarro A.G."/>
            <person name="Walton J.D."/>
            <person name="Blanchette R.A."/>
            <person name="Henrissat B."/>
            <person name="Martin F."/>
            <person name="Cullen D."/>
            <person name="Hibbett D.S."/>
            <person name="Grigoriev I.V."/>
        </authorList>
    </citation>
    <scope>NUCLEOTIDE SEQUENCE [LARGE SCALE GENOMIC DNA]</scope>
    <source>
        <strain evidence="3">CBS 339.88</strain>
    </source>
</reference>
<sequence>MFDETDSAPYLPMKSIRSVTSIGTFCGWNVTRNADGLTRTYEHHIGACMFFSVFPTYSSVALTMQFLLQLFLVPQGELFGQIMFLSSLGVSWLFNAYLASVNTEVLQTRILINVLLNKPVIQTLQFSKWTALMAFATVYLDTQEPKMFLDGVIHDTRVWRIVKETIVEAIEQEEDPKKVLEDKPKKKNGLNEKEIGLLHDMIEQASIGYLAAKEFK</sequence>
<dbReference type="AlphaFoldDB" id="A0A067SVK5"/>
<keyword evidence="1" id="KW-1133">Transmembrane helix</keyword>
<dbReference type="Proteomes" id="UP000027222">
    <property type="component" value="Unassembled WGS sequence"/>
</dbReference>
<dbReference type="OrthoDB" id="2366471at2759"/>
<evidence type="ECO:0000313" key="3">
    <source>
        <dbReference type="Proteomes" id="UP000027222"/>
    </source>
</evidence>
<organism evidence="2 3">
    <name type="scientific">Galerina marginata (strain CBS 339.88)</name>
    <dbReference type="NCBI Taxonomy" id="685588"/>
    <lineage>
        <taxon>Eukaryota</taxon>
        <taxon>Fungi</taxon>
        <taxon>Dikarya</taxon>
        <taxon>Basidiomycota</taxon>
        <taxon>Agaricomycotina</taxon>
        <taxon>Agaricomycetes</taxon>
        <taxon>Agaricomycetidae</taxon>
        <taxon>Agaricales</taxon>
        <taxon>Agaricineae</taxon>
        <taxon>Strophariaceae</taxon>
        <taxon>Galerina</taxon>
    </lineage>
</organism>
<evidence type="ECO:0000313" key="2">
    <source>
        <dbReference type="EMBL" id="KDR74930.1"/>
    </source>
</evidence>
<keyword evidence="1" id="KW-0472">Membrane</keyword>
<proteinExistence type="predicted"/>
<accession>A0A067SVK5</accession>
<dbReference type="STRING" id="685588.A0A067SVK5"/>
<feature type="transmembrane region" description="Helical" evidence="1">
    <location>
        <begin position="78"/>
        <end position="99"/>
    </location>
</feature>
<dbReference type="EMBL" id="KL142382">
    <property type="protein sequence ID" value="KDR74930.1"/>
    <property type="molecule type" value="Genomic_DNA"/>
</dbReference>
<keyword evidence="1" id="KW-0812">Transmembrane</keyword>
<gene>
    <name evidence="2" type="ORF">GALMADRAFT_157445</name>
</gene>
<feature type="transmembrane region" description="Helical" evidence="1">
    <location>
        <begin position="47"/>
        <end position="72"/>
    </location>
</feature>
<evidence type="ECO:0000256" key="1">
    <source>
        <dbReference type="SAM" id="Phobius"/>
    </source>
</evidence>
<name>A0A067SVK5_GALM3</name>
<protein>
    <submittedName>
        <fullName evidence="2">Uncharacterized protein</fullName>
    </submittedName>
</protein>
<keyword evidence="3" id="KW-1185">Reference proteome</keyword>